<evidence type="ECO:0000256" key="6">
    <source>
        <dbReference type="SAM" id="MobiDB-lite"/>
    </source>
</evidence>
<evidence type="ECO:0000256" key="1">
    <source>
        <dbReference type="ARBA" id="ARBA00004193"/>
    </source>
</evidence>
<feature type="chain" id="PRO_5020353226" description="Solute-binding protein family 5 domain-containing protein" evidence="7">
    <location>
        <begin position="26"/>
        <end position="548"/>
    </location>
</feature>
<dbReference type="PROSITE" id="PS01040">
    <property type="entry name" value="SBP_BACTERIAL_5"/>
    <property type="match status" value="1"/>
</dbReference>
<evidence type="ECO:0000256" key="7">
    <source>
        <dbReference type="SAM" id="SignalP"/>
    </source>
</evidence>
<evidence type="ECO:0000256" key="2">
    <source>
        <dbReference type="ARBA" id="ARBA00005695"/>
    </source>
</evidence>
<reference evidence="9 10" key="1">
    <citation type="journal article" date="2019" name="Appl. Microbiol. Biotechnol.">
        <title>Uncovering carbohydrate metabolism through a genotype-phenotype association study of 56 lactic acid bacteria genomes.</title>
        <authorList>
            <person name="Buron-Moles G."/>
            <person name="Chailyan A."/>
            <person name="Dolejs I."/>
            <person name="Forster J."/>
            <person name="Miks M.H."/>
        </authorList>
    </citation>
    <scope>NUCLEOTIDE SEQUENCE [LARGE SCALE GENOMIC DNA]</scope>
    <source>
        <strain evidence="9 10">ATCC 49373</strain>
    </source>
</reference>
<dbReference type="FunFam" id="3.10.105.10:FF:000001">
    <property type="entry name" value="Oligopeptide ABC transporter, oligopeptide-binding protein"/>
    <property type="match status" value="1"/>
</dbReference>
<evidence type="ECO:0000259" key="8">
    <source>
        <dbReference type="Pfam" id="PF00496"/>
    </source>
</evidence>
<proteinExistence type="inferred from homology"/>
<comment type="caution">
    <text evidence="9">The sequence shown here is derived from an EMBL/GenBank/DDBJ whole genome shotgun (WGS) entry which is preliminary data.</text>
</comment>
<evidence type="ECO:0000313" key="10">
    <source>
        <dbReference type="Proteomes" id="UP000294854"/>
    </source>
</evidence>
<accession>A0A4R5NL69</accession>
<keyword evidence="4 7" id="KW-0732">Signal</keyword>
<evidence type="ECO:0000256" key="5">
    <source>
        <dbReference type="ARBA" id="ARBA00022856"/>
    </source>
</evidence>
<evidence type="ECO:0000256" key="4">
    <source>
        <dbReference type="ARBA" id="ARBA00022729"/>
    </source>
</evidence>
<dbReference type="CDD" id="cd08504">
    <property type="entry name" value="PBP2_OppA"/>
    <property type="match status" value="1"/>
</dbReference>
<dbReference type="Proteomes" id="UP000294854">
    <property type="component" value="Unassembled WGS sequence"/>
</dbReference>
<dbReference type="Gene3D" id="3.40.190.10">
    <property type="entry name" value="Periplasmic binding protein-like II"/>
    <property type="match status" value="1"/>
</dbReference>
<dbReference type="PANTHER" id="PTHR30290">
    <property type="entry name" value="PERIPLASMIC BINDING COMPONENT OF ABC TRANSPORTER"/>
    <property type="match status" value="1"/>
</dbReference>
<dbReference type="FunFam" id="3.90.76.10:FF:000001">
    <property type="entry name" value="Oligopeptide ABC transporter substrate-binding protein"/>
    <property type="match status" value="1"/>
</dbReference>
<feature type="domain" description="Solute-binding protein family 5" evidence="8">
    <location>
        <begin position="85"/>
        <end position="464"/>
    </location>
</feature>
<dbReference type="GO" id="GO:0030288">
    <property type="term" value="C:outer membrane-bounded periplasmic space"/>
    <property type="evidence" value="ECO:0007669"/>
    <property type="project" value="UniProtKB-ARBA"/>
</dbReference>
<dbReference type="Gene3D" id="3.10.105.10">
    <property type="entry name" value="Dipeptide-binding Protein, Domain 3"/>
    <property type="match status" value="1"/>
</dbReference>
<keyword evidence="5" id="KW-0653">Protein transport</keyword>
<gene>
    <name evidence="9" type="ORF">C5L31_000296</name>
</gene>
<dbReference type="SUPFAM" id="SSF53850">
    <property type="entry name" value="Periplasmic binding protein-like II"/>
    <property type="match status" value="1"/>
</dbReference>
<dbReference type="Pfam" id="PF00496">
    <property type="entry name" value="SBP_bac_5"/>
    <property type="match status" value="1"/>
</dbReference>
<dbReference type="GO" id="GO:0015833">
    <property type="term" value="P:peptide transport"/>
    <property type="evidence" value="ECO:0007669"/>
    <property type="project" value="UniProtKB-KW"/>
</dbReference>
<dbReference type="STRING" id="1122149.FD44_GL001454"/>
<comment type="similarity">
    <text evidence="2">Belongs to the bacterial solute-binding protein 5 family.</text>
</comment>
<organism evidence="9 10">
    <name type="scientific">Secundilactobacillus malefermentans</name>
    <dbReference type="NCBI Taxonomy" id="176292"/>
    <lineage>
        <taxon>Bacteria</taxon>
        <taxon>Bacillati</taxon>
        <taxon>Bacillota</taxon>
        <taxon>Bacilli</taxon>
        <taxon>Lactobacillales</taxon>
        <taxon>Lactobacillaceae</taxon>
        <taxon>Secundilactobacillus</taxon>
    </lineage>
</organism>
<dbReference type="InterPro" id="IPR039424">
    <property type="entry name" value="SBP_5"/>
</dbReference>
<keyword evidence="3" id="KW-0813">Transport</keyword>
<sequence length="548" mass="60854">MSRKATLFGAAALIALVLAGCGSQAKSSSDKQLAKTQELNWTEASTLATADLSKATDTLSFNTLMETQEGLYRLNSKGAAKDNSALATDTKVTNGGKTYTFTLRKNAKWSNGDPVTAQDFVYSWQRTVNPKTASQDAFYFYQVKNAEAINSGKKPLSSLGIKADGKYKLTVNLTKPVTYFKKLLAWPLFYPVNQNAVQKYGKKYGTQAKYSVYSGPFKLTKWNGQSDKWSLVKNKSYWDKKSVHLTKINELVTVSTTTSYNLFKSKQVDETLLSGQQVKNNQASSDFVKRLPTGTQRLELNQNKVKAFKNVNVRKAFSLAINRKQLTKNVLQDGSEPSKGFVPAGMGNNPKTGEAFDKESEVKSSVSYDLAQAKKLLKKGYKQTGLKNIDVTLLVSDTDSSKQTAEFLQTELQKLPNVKVSISTIPYVTLIQKQSSKQYDITVKGWQSVFADPINFLDVYEKGSSYNTSGYSNSKFDKLLDESENQDANNASERWAKLVEAEKVLLNDQGTVPLYQAAKSQLVRSNVKGIIYNPAGVPYDWKTTYITK</sequence>
<feature type="region of interest" description="Disordered" evidence="6">
    <location>
        <begin position="332"/>
        <end position="355"/>
    </location>
</feature>
<keyword evidence="5" id="KW-0571">Peptide transport</keyword>
<comment type="subcellular location">
    <subcellularLocation>
        <location evidence="1">Cell membrane</location>
        <topology evidence="1">Lipid-anchor</topology>
    </subcellularLocation>
</comment>
<dbReference type="EMBL" id="PUFO01000066">
    <property type="protein sequence ID" value="TDG75422.1"/>
    <property type="molecule type" value="Genomic_DNA"/>
</dbReference>
<keyword evidence="10" id="KW-1185">Reference proteome</keyword>
<dbReference type="GO" id="GO:0043190">
    <property type="term" value="C:ATP-binding cassette (ABC) transporter complex"/>
    <property type="evidence" value="ECO:0007669"/>
    <property type="project" value="InterPro"/>
</dbReference>
<feature type="signal peptide" evidence="7">
    <location>
        <begin position="1"/>
        <end position="25"/>
    </location>
</feature>
<dbReference type="InterPro" id="IPR030678">
    <property type="entry name" value="Peptide/Ni-bd"/>
</dbReference>
<dbReference type="RefSeq" id="WP_010620184.1">
    <property type="nucleotide sequence ID" value="NZ_CP042371.1"/>
</dbReference>
<dbReference type="InterPro" id="IPR023765">
    <property type="entry name" value="SBP_5_CS"/>
</dbReference>
<protein>
    <recommendedName>
        <fullName evidence="8">Solute-binding protein family 5 domain-containing protein</fullName>
    </recommendedName>
</protein>
<name>A0A4R5NL69_9LACO</name>
<dbReference type="OrthoDB" id="403896at2"/>
<evidence type="ECO:0000313" key="9">
    <source>
        <dbReference type="EMBL" id="TDG75422.1"/>
    </source>
</evidence>
<evidence type="ECO:0000256" key="3">
    <source>
        <dbReference type="ARBA" id="ARBA00022448"/>
    </source>
</evidence>
<dbReference type="PIRSF" id="PIRSF002741">
    <property type="entry name" value="MppA"/>
    <property type="match status" value="1"/>
</dbReference>
<dbReference type="InterPro" id="IPR000914">
    <property type="entry name" value="SBP_5_dom"/>
</dbReference>
<dbReference type="PANTHER" id="PTHR30290:SF10">
    <property type="entry name" value="PERIPLASMIC OLIGOPEPTIDE-BINDING PROTEIN-RELATED"/>
    <property type="match status" value="1"/>
</dbReference>
<dbReference type="PROSITE" id="PS51257">
    <property type="entry name" value="PROKAR_LIPOPROTEIN"/>
    <property type="match status" value="1"/>
</dbReference>
<dbReference type="AlphaFoldDB" id="A0A4R5NL69"/>
<dbReference type="Gene3D" id="3.90.76.10">
    <property type="entry name" value="Dipeptide-binding Protein, Domain 1"/>
    <property type="match status" value="1"/>
</dbReference>
<dbReference type="GO" id="GO:1904680">
    <property type="term" value="F:peptide transmembrane transporter activity"/>
    <property type="evidence" value="ECO:0007669"/>
    <property type="project" value="TreeGrafter"/>
</dbReference>